<dbReference type="Proteomes" id="UP000252345">
    <property type="component" value="Unassembled WGS sequence"/>
</dbReference>
<proteinExistence type="inferred from homology"/>
<evidence type="ECO:0000256" key="1">
    <source>
        <dbReference type="ARBA" id="ARBA00008725"/>
    </source>
</evidence>
<dbReference type="PANTHER" id="PTHR42996:SF1">
    <property type="entry name" value="PHOSPHATE-BINDING PROTEIN PSTS"/>
    <property type="match status" value="1"/>
</dbReference>
<dbReference type="AlphaFoldDB" id="A0A366KDB9"/>
<keyword evidence="8" id="KW-1185">Reference proteome</keyword>
<evidence type="ECO:0000256" key="5">
    <source>
        <dbReference type="SAM" id="SignalP"/>
    </source>
</evidence>
<organism evidence="7 8">
    <name type="scientific">Bifidobacterium xylocopae</name>
    <dbReference type="NCBI Taxonomy" id="2493119"/>
    <lineage>
        <taxon>Bacteria</taxon>
        <taxon>Bacillati</taxon>
        <taxon>Actinomycetota</taxon>
        <taxon>Actinomycetes</taxon>
        <taxon>Bifidobacteriales</taxon>
        <taxon>Bifidobacteriaceae</taxon>
        <taxon>Bifidobacterium</taxon>
    </lineage>
</organism>
<dbReference type="CDD" id="cd13565">
    <property type="entry name" value="PBP2_PstS"/>
    <property type="match status" value="1"/>
</dbReference>
<dbReference type="Gene3D" id="3.40.190.10">
    <property type="entry name" value="Periplasmic binding protein-like II"/>
    <property type="match status" value="2"/>
</dbReference>
<dbReference type="PROSITE" id="PS51257">
    <property type="entry name" value="PROKAR_LIPOPROTEIN"/>
    <property type="match status" value="1"/>
</dbReference>
<dbReference type="PIRSF" id="PIRSF002756">
    <property type="entry name" value="PstS"/>
    <property type="match status" value="1"/>
</dbReference>
<sequence>MSKPVFARVVAVLTASALAFALAACGDNAPSPDLAAGVLAGGGDDTFAGEVAGSGASSQQSADEAWIAAFHAAHPSARISYDPAGSGAGVTAFLSGSVVWAGTDEPLSQSQVDRSRGVCARGTAFEVPVYATPIALAYNLPSLQEGGAGAHLHMDPTAVAQIFEGGITRWNDVRLARLNPGVQLPDLPITVVHRSDKSGTTKTLTSYLEAAAGPAWPHRPGENWPNEVGQGAKGTAGLVMTLSQAEGTFGYADAAQAVGLGTVALKVGGGFVTASAEGAAKAMDQSRFRDRSEGSLRQVLDVDYATREPDAYPLLLVSYDVVCRAYERDPNGRKAAFAKSWLTYLLSQEGQRASETNAGSAPLSPAVRQRVMSSVEAIEAS</sequence>
<dbReference type="SUPFAM" id="SSF53850">
    <property type="entry name" value="Periplasmic binding protein-like II"/>
    <property type="match status" value="1"/>
</dbReference>
<reference evidence="7 8" key="1">
    <citation type="submission" date="2017-10" db="EMBL/GenBank/DDBJ databases">
        <title>Bifidobacterium xylocopum sp. nov. and Bifidobacterium aemilianum sp. nov., from the carpenter bee (Xylocopa violacea) digestive tract.</title>
        <authorList>
            <person name="Alberoni D."/>
            <person name="Baffoni L."/>
            <person name="Di Gioia D."/>
            <person name="Gaggia F."/>
            <person name="Biavati B."/>
        </authorList>
    </citation>
    <scope>NUCLEOTIDE SEQUENCE [LARGE SCALE GENOMIC DNA]</scope>
    <source>
        <strain evidence="7 8">XV2</strain>
    </source>
</reference>
<feature type="chain" id="PRO_5039574758" description="Phosphate-binding protein" evidence="5">
    <location>
        <begin position="24"/>
        <end position="381"/>
    </location>
</feature>
<dbReference type="GO" id="GO:0042301">
    <property type="term" value="F:phosphate ion binding"/>
    <property type="evidence" value="ECO:0007669"/>
    <property type="project" value="InterPro"/>
</dbReference>
<dbReference type="PANTHER" id="PTHR42996">
    <property type="entry name" value="PHOSPHATE-BINDING PROTEIN PSTS"/>
    <property type="match status" value="1"/>
</dbReference>
<comment type="similarity">
    <text evidence="1 4">Belongs to the PstS family.</text>
</comment>
<dbReference type="GO" id="GO:0035435">
    <property type="term" value="P:phosphate ion transmembrane transport"/>
    <property type="evidence" value="ECO:0007669"/>
    <property type="project" value="InterPro"/>
</dbReference>
<evidence type="ECO:0000259" key="6">
    <source>
        <dbReference type="Pfam" id="PF12849"/>
    </source>
</evidence>
<gene>
    <name evidence="7" type="ORF">CRD59_04905</name>
</gene>
<feature type="signal peptide" evidence="5">
    <location>
        <begin position="1"/>
        <end position="23"/>
    </location>
</feature>
<dbReference type="EMBL" id="PDCH01000008">
    <property type="protein sequence ID" value="RBP99222.1"/>
    <property type="molecule type" value="Genomic_DNA"/>
</dbReference>
<dbReference type="Pfam" id="PF12849">
    <property type="entry name" value="PBP_like_2"/>
    <property type="match status" value="1"/>
</dbReference>
<dbReference type="OrthoDB" id="9801510at2"/>
<evidence type="ECO:0000256" key="3">
    <source>
        <dbReference type="ARBA" id="ARBA00022592"/>
    </source>
</evidence>
<dbReference type="RefSeq" id="WP_113853578.1">
    <property type="nucleotide sequence ID" value="NZ_PDCH01000008.1"/>
</dbReference>
<evidence type="ECO:0000313" key="7">
    <source>
        <dbReference type="EMBL" id="RBP99222.1"/>
    </source>
</evidence>
<name>A0A366KDB9_9BIFI</name>
<comment type="caution">
    <text evidence="7">The sequence shown here is derived from an EMBL/GenBank/DDBJ whole genome shotgun (WGS) entry which is preliminary data.</text>
</comment>
<evidence type="ECO:0000256" key="4">
    <source>
        <dbReference type="PIRNR" id="PIRNR002756"/>
    </source>
</evidence>
<evidence type="ECO:0000256" key="2">
    <source>
        <dbReference type="ARBA" id="ARBA00022448"/>
    </source>
</evidence>
<dbReference type="InterPro" id="IPR024370">
    <property type="entry name" value="PBP_domain"/>
</dbReference>
<keyword evidence="5" id="KW-0732">Signal</keyword>
<dbReference type="InterPro" id="IPR050962">
    <property type="entry name" value="Phosphate-bind_PstS"/>
</dbReference>
<protein>
    <recommendedName>
        <fullName evidence="4">Phosphate-binding protein</fullName>
    </recommendedName>
</protein>
<accession>A0A366KDB9</accession>
<keyword evidence="3 4" id="KW-0592">Phosphate transport</keyword>
<dbReference type="GO" id="GO:0043190">
    <property type="term" value="C:ATP-binding cassette (ABC) transporter complex"/>
    <property type="evidence" value="ECO:0007669"/>
    <property type="project" value="InterPro"/>
</dbReference>
<feature type="domain" description="PBP" evidence="6">
    <location>
        <begin position="46"/>
        <end position="349"/>
    </location>
</feature>
<evidence type="ECO:0000313" key="8">
    <source>
        <dbReference type="Proteomes" id="UP000252345"/>
    </source>
</evidence>
<dbReference type="InterPro" id="IPR005673">
    <property type="entry name" value="ABC_phos-bd_PstS"/>
</dbReference>
<keyword evidence="2 4" id="KW-0813">Transport</keyword>